<keyword evidence="2" id="KW-0472">Membrane</keyword>
<feature type="chain" id="PRO_5032432642" description="LPXTG cell wall anchor domain-containing protein" evidence="3">
    <location>
        <begin position="22"/>
        <end position="368"/>
    </location>
</feature>
<feature type="region of interest" description="Disordered" evidence="1">
    <location>
        <begin position="29"/>
        <end position="139"/>
    </location>
</feature>
<proteinExistence type="predicted"/>
<dbReference type="PRINTS" id="PR01217">
    <property type="entry name" value="PRICHEXTENSN"/>
</dbReference>
<feature type="compositionally biased region" description="Low complexity" evidence="1">
    <location>
        <begin position="59"/>
        <end position="81"/>
    </location>
</feature>
<dbReference type="EMBL" id="WTYF01000004">
    <property type="protein sequence ID" value="MXO51295.1"/>
    <property type="molecule type" value="Genomic_DNA"/>
</dbReference>
<evidence type="ECO:0000256" key="1">
    <source>
        <dbReference type="SAM" id="MobiDB-lite"/>
    </source>
</evidence>
<comment type="caution">
    <text evidence="4">The sequence shown here is derived from an EMBL/GenBank/DDBJ whole genome shotgun (WGS) entry which is preliminary data.</text>
</comment>
<protein>
    <recommendedName>
        <fullName evidence="6">LPXTG cell wall anchor domain-containing protein</fullName>
    </recommendedName>
</protein>
<gene>
    <name evidence="4" type="ORF">GRI42_08255</name>
</gene>
<keyword evidence="2" id="KW-0812">Transmembrane</keyword>
<sequence length="368" mass="38549">MTKRFCLPLAALVLAMPASLAAQGVQDFQLPPAPTPTPSPNVQGPVDTEGASVPRRPRAIPTARPTTTPTPAPTATQSPTPRITPEPLTGSTPRPAQAVRPTPTPSVRATSAPVSGEIAPTPEASTQPETPPTPTPFPDIEPIAPPADAGAETVEEQAGLPWTWFGGGAGLLVLLGGLCFVWRRRTANAAPPEIERPVVVKPTVNAPAAPALADIQIRAEAIRLTRSFANATLDYRVTLINRSTSALSNVKLSADLISAHGDLPAEQQVATPASMLDQRHAFDRIAPGQSVRHEGKLILSLAQAKVIRQGPMALLVPLLRVRVDGAGDAPQVKTFVIGQGVEDGGRVAPFRLDEGLRSWSPVAARALD</sequence>
<accession>A0A844XZ76</accession>
<reference evidence="4 5" key="1">
    <citation type="submission" date="2019-12" db="EMBL/GenBank/DDBJ databases">
        <title>Genomic-based taxomic classification of the family Erythrobacteraceae.</title>
        <authorList>
            <person name="Xu L."/>
        </authorList>
    </citation>
    <scope>NUCLEOTIDE SEQUENCE [LARGE SCALE GENOMIC DNA]</scope>
    <source>
        <strain evidence="4 5">DSM 16225</strain>
    </source>
</reference>
<dbReference type="AlphaFoldDB" id="A0A844XZ76"/>
<dbReference type="OrthoDB" id="7499632at2"/>
<keyword evidence="5" id="KW-1185">Reference proteome</keyword>
<keyword evidence="3" id="KW-0732">Signal</keyword>
<organism evidence="4 5">
    <name type="scientific">Qipengyuania gaetbuli</name>
    <dbReference type="NCBI Taxonomy" id="266952"/>
    <lineage>
        <taxon>Bacteria</taxon>
        <taxon>Pseudomonadati</taxon>
        <taxon>Pseudomonadota</taxon>
        <taxon>Alphaproteobacteria</taxon>
        <taxon>Sphingomonadales</taxon>
        <taxon>Erythrobacteraceae</taxon>
        <taxon>Qipengyuania</taxon>
    </lineage>
</organism>
<evidence type="ECO:0008006" key="6">
    <source>
        <dbReference type="Google" id="ProtNLM"/>
    </source>
</evidence>
<feature type="transmembrane region" description="Helical" evidence="2">
    <location>
        <begin position="162"/>
        <end position="182"/>
    </location>
</feature>
<dbReference type="Proteomes" id="UP000444185">
    <property type="component" value="Unassembled WGS sequence"/>
</dbReference>
<dbReference type="RefSeq" id="WP_160607940.1">
    <property type="nucleotide sequence ID" value="NZ_WTYF01000004.1"/>
</dbReference>
<feature type="compositionally biased region" description="Pro residues" evidence="1">
    <location>
        <begin position="129"/>
        <end position="139"/>
    </location>
</feature>
<evidence type="ECO:0000313" key="4">
    <source>
        <dbReference type="EMBL" id="MXO51295.1"/>
    </source>
</evidence>
<feature type="signal peptide" evidence="3">
    <location>
        <begin position="1"/>
        <end position="21"/>
    </location>
</feature>
<name>A0A844XZ76_9SPHN</name>
<evidence type="ECO:0000256" key="3">
    <source>
        <dbReference type="SAM" id="SignalP"/>
    </source>
</evidence>
<evidence type="ECO:0000256" key="2">
    <source>
        <dbReference type="SAM" id="Phobius"/>
    </source>
</evidence>
<keyword evidence="2" id="KW-1133">Transmembrane helix</keyword>
<evidence type="ECO:0000313" key="5">
    <source>
        <dbReference type="Proteomes" id="UP000444185"/>
    </source>
</evidence>